<evidence type="ECO:0000256" key="8">
    <source>
        <dbReference type="ARBA" id="ARBA00022719"/>
    </source>
</evidence>
<dbReference type="InterPro" id="IPR011537">
    <property type="entry name" value="NADH-UbQ_OxRdtase_suF"/>
</dbReference>
<dbReference type="SMART" id="SM00928">
    <property type="entry name" value="NADH_4Fe-4S"/>
    <property type="match status" value="1"/>
</dbReference>
<dbReference type="FunFam" id="3.10.20.600:FF:000003">
    <property type="entry name" value="NADH-quinone oxidoreductase subunit F"/>
    <property type="match status" value="1"/>
</dbReference>
<reference evidence="17" key="1">
    <citation type="submission" date="2018-12" db="EMBL/GenBank/DDBJ databases">
        <title>Novel natural products biosynthetic potential of the class Ktedonobacteria.</title>
        <authorList>
            <person name="Zheng Y."/>
            <person name="Saitou A."/>
            <person name="Wang C.M."/>
            <person name="Toyoda A."/>
            <person name="Minakuchi Y."/>
            <person name="Sekiguchi Y."/>
            <person name="Ueda K."/>
            <person name="Takano H."/>
            <person name="Sakai Y."/>
            <person name="Yokota A."/>
            <person name="Yabe S."/>
        </authorList>
    </citation>
    <scope>NUCLEOTIDE SEQUENCE</scope>
    <source>
        <strain evidence="17">COM3</strain>
    </source>
</reference>
<protein>
    <recommendedName>
        <fullName evidence="4 15">NADH-quinone oxidoreductase subunit F</fullName>
        <ecNumber evidence="15">7.1.1.-</ecNumber>
    </recommendedName>
</protein>
<evidence type="ECO:0000256" key="2">
    <source>
        <dbReference type="ARBA" id="ARBA00001966"/>
    </source>
</evidence>
<dbReference type="GO" id="GO:0008137">
    <property type="term" value="F:NADH dehydrogenase (ubiquinone) activity"/>
    <property type="evidence" value="ECO:0007669"/>
    <property type="project" value="InterPro"/>
</dbReference>
<dbReference type="Pfam" id="PF10589">
    <property type="entry name" value="NADH_4Fe-4S"/>
    <property type="match status" value="1"/>
</dbReference>
<evidence type="ECO:0000256" key="14">
    <source>
        <dbReference type="ARBA" id="ARBA00047712"/>
    </source>
</evidence>
<keyword evidence="10" id="KW-1278">Translocase</keyword>
<name>A0A455SMV4_9CHLR</name>
<dbReference type="FunFam" id="3.40.50.11540:FF:000001">
    <property type="entry name" value="NADH dehydrogenase [ubiquinone] flavoprotein 1, mitochondrial"/>
    <property type="match status" value="1"/>
</dbReference>
<organism evidence="17">
    <name type="scientific">Thermosporothrix sp. COM3</name>
    <dbReference type="NCBI Taxonomy" id="2490863"/>
    <lineage>
        <taxon>Bacteria</taxon>
        <taxon>Bacillati</taxon>
        <taxon>Chloroflexota</taxon>
        <taxon>Ktedonobacteria</taxon>
        <taxon>Ktedonobacterales</taxon>
        <taxon>Thermosporotrichaceae</taxon>
        <taxon>Thermosporothrix</taxon>
    </lineage>
</organism>
<evidence type="ECO:0000256" key="4">
    <source>
        <dbReference type="ARBA" id="ARBA00019901"/>
    </source>
</evidence>
<keyword evidence="9 15" id="KW-0479">Metal-binding</keyword>
<keyword evidence="5 15" id="KW-0004">4Fe-4S</keyword>
<evidence type="ECO:0000256" key="11">
    <source>
        <dbReference type="ARBA" id="ARBA00023004"/>
    </source>
</evidence>
<dbReference type="PANTHER" id="PTHR43578">
    <property type="entry name" value="NADH-QUINONE OXIDOREDUCTASE SUBUNIT F"/>
    <property type="match status" value="1"/>
</dbReference>
<dbReference type="FunFam" id="1.20.1440.230:FF:000001">
    <property type="entry name" value="Mitochondrial NADH dehydrogenase flavoprotein 1"/>
    <property type="match status" value="1"/>
</dbReference>
<dbReference type="SUPFAM" id="SSF142984">
    <property type="entry name" value="Nqo1 middle domain-like"/>
    <property type="match status" value="1"/>
</dbReference>
<proteinExistence type="inferred from homology"/>
<dbReference type="Gene3D" id="1.20.1440.230">
    <property type="entry name" value="NADH-ubiquinone oxidoreductase 51kDa subunit, iron-sulphur binding domain"/>
    <property type="match status" value="1"/>
</dbReference>
<dbReference type="InterPro" id="IPR001949">
    <property type="entry name" value="NADH-UbQ_OxRdtase_51kDa_CS"/>
</dbReference>
<dbReference type="PROSITE" id="PS00645">
    <property type="entry name" value="COMPLEX1_51K_2"/>
    <property type="match status" value="1"/>
</dbReference>
<comment type="cofactor">
    <cofactor evidence="1 15">
        <name>FMN</name>
        <dbReference type="ChEBI" id="CHEBI:58210"/>
    </cofactor>
</comment>
<dbReference type="GO" id="GO:0010181">
    <property type="term" value="F:FMN binding"/>
    <property type="evidence" value="ECO:0007669"/>
    <property type="project" value="InterPro"/>
</dbReference>
<dbReference type="GO" id="GO:0051539">
    <property type="term" value="F:4 iron, 4 sulfur cluster binding"/>
    <property type="evidence" value="ECO:0007669"/>
    <property type="project" value="UniProtKB-UniRule"/>
</dbReference>
<dbReference type="GO" id="GO:0046872">
    <property type="term" value="F:metal ion binding"/>
    <property type="evidence" value="ECO:0007669"/>
    <property type="project" value="UniProtKB-KW"/>
</dbReference>
<evidence type="ECO:0000256" key="9">
    <source>
        <dbReference type="ARBA" id="ARBA00022723"/>
    </source>
</evidence>
<accession>A0A455SMV4</accession>
<keyword evidence="11 15" id="KW-0408">Iron</keyword>
<dbReference type="NCBIfam" id="TIGR01959">
    <property type="entry name" value="nuoF_fam"/>
    <property type="match status" value="1"/>
</dbReference>
<dbReference type="AlphaFoldDB" id="A0A455SMV4"/>
<evidence type="ECO:0000256" key="7">
    <source>
        <dbReference type="ARBA" id="ARBA00022643"/>
    </source>
</evidence>
<comment type="catalytic activity">
    <reaction evidence="14 15">
        <text>a quinone + NADH + 5 H(+)(in) = a quinol + NAD(+) + 4 H(+)(out)</text>
        <dbReference type="Rhea" id="RHEA:57888"/>
        <dbReference type="ChEBI" id="CHEBI:15378"/>
        <dbReference type="ChEBI" id="CHEBI:24646"/>
        <dbReference type="ChEBI" id="CHEBI:57540"/>
        <dbReference type="ChEBI" id="CHEBI:57945"/>
        <dbReference type="ChEBI" id="CHEBI:132124"/>
    </reaction>
</comment>
<keyword evidence="12 15" id="KW-0411">Iron-sulfur</keyword>
<feature type="domain" description="NADH-ubiquinone oxidoreductase 51kDa subunit iron-sulphur binding" evidence="16">
    <location>
        <begin position="330"/>
        <end position="375"/>
    </location>
</feature>
<keyword evidence="7 15" id="KW-0288">FMN</keyword>
<gene>
    <name evidence="17" type="ORF">KTC_45140</name>
</gene>
<sequence>MPEMEKFLTKHIDVPGIDTLDVYRQHGGYEALAKALREYQPDQLIEEVKKSGLRGRGGAGFPTGMKWSFLAKNDKPRYLCCNCDESEPGTFKDRMLMEKIPHLLVEGVLITSYACRISTAFIYIRGELALAARQVERAVKEAYEAGLIGKNILGSDFSVDIIVHRGAGAYICGEESALMESLEGKRGYPRLKPPFPAAVGLYGGPTVINNCETLCTVPAIIRHGADYYASFGTEKSKGTRIFCLSGHVKKPGNYELPLGIPMRTLIYDEQYGGGVLGDKAVKAIIPGGSSTFFLGPDKLDTPLDYESIAAAGSMLGSGGVIVLNEDTCIVGAILRAVEFYRDESCGKCTPCREGTFWLTQILERLEHGEGKMKDIDLLTDICSNISGKSFCPLGDAATSLITSGVRLFREEFEYHVKHGHCMVSSQPALV</sequence>
<evidence type="ECO:0000256" key="5">
    <source>
        <dbReference type="ARBA" id="ARBA00022485"/>
    </source>
</evidence>
<dbReference type="NCBIfam" id="NF010120">
    <property type="entry name" value="PRK13596.1"/>
    <property type="match status" value="1"/>
</dbReference>
<evidence type="ECO:0000256" key="6">
    <source>
        <dbReference type="ARBA" id="ARBA00022630"/>
    </source>
</evidence>
<dbReference type="Pfam" id="PF01512">
    <property type="entry name" value="Complex1_51K"/>
    <property type="match status" value="1"/>
</dbReference>
<dbReference type="SUPFAM" id="SSF142019">
    <property type="entry name" value="Nqo1 FMN-binding domain-like"/>
    <property type="match status" value="1"/>
</dbReference>
<keyword evidence="13 15" id="KW-0520">NAD</keyword>
<comment type="similarity">
    <text evidence="3 15">Belongs to the complex I 51 kDa subunit family.</text>
</comment>
<dbReference type="PROSITE" id="PS00644">
    <property type="entry name" value="COMPLEX1_51K_1"/>
    <property type="match status" value="1"/>
</dbReference>
<keyword evidence="8 15" id="KW-0874">Quinone</keyword>
<evidence type="ECO:0000313" key="17">
    <source>
        <dbReference type="EMBL" id="BBH89763.1"/>
    </source>
</evidence>
<dbReference type="Gene3D" id="3.10.20.600">
    <property type="match status" value="1"/>
</dbReference>
<dbReference type="GO" id="GO:0051287">
    <property type="term" value="F:NAD binding"/>
    <property type="evidence" value="ECO:0007669"/>
    <property type="project" value="UniProtKB-UniRule"/>
</dbReference>
<dbReference type="InterPro" id="IPR011538">
    <property type="entry name" value="Nuo51_FMN-bd"/>
</dbReference>
<comment type="cofactor">
    <cofactor evidence="2 15">
        <name>[4Fe-4S] cluster</name>
        <dbReference type="ChEBI" id="CHEBI:49883"/>
    </cofactor>
</comment>
<dbReference type="PANTHER" id="PTHR43578:SF3">
    <property type="entry name" value="NADH-QUINONE OXIDOREDUCTASE SUBUNIT F"/>
    <property type="match status" value="1"/>
</dbReference>
<dbReference type="EC" id="7.1.1.-" evidence="15"/>
<dbReference type="InterPro" id="IPR019575">
    <property type="entry name" value="Nuop51_4Fe4S-bd"/>
</dbReference>
<dbReference type="Gene3D" id="6.10.250.1450">
    <property type="match status" value="1"/>
</dbReference>
<dbReference type="Pfam" id="PF10531">
    <property type="entry name" value="SLBB"/>
    <property type="match status" value="1"/>
</dbReference>
<dbReference type="InterPro" id="IPR037225">
    <property type="entry name" value="Nuo51_FMN-bd_sf"/>
</dbReference>
<comment type="function">
    <text evidence="15">NDH-1 shuttles electrons from NADH, via FMN and iron-sulfur (Fe-S) centers, to quinones in the respiratory chain.</text>
</comment>
<dbReference type="GO" id="GO:0048038">
    <property type="term" value="F:quinone binding"/>
    <property type="evidence" value="ECO:0007669"/>
    <property type="project" value="UniProtKB-KW"/>
</dbReference>
<evidence type="ECO:0000256" key="15">
    <source>
        <dbReference type="RuleBase" id="RU364066"/>
    </source>
</evidence>
<keyword evidence="6 15" id="KW-0285">Flavoprotein</keyword>
<evidence type="ECO:0000256" key="13">
    <source>
        <dbReference type="ARBA" id="ARBA00023027"/>
    </source>
</evidence>
<dbReference type="InterPro" id="IPR019554">
    <property type="entry name" value="Soluble_ligand-bd"/>
</dbReference>
<evidence type="ECO:0000256" key="10">
    <source>
        <dbReference type="ARBA" id="ARBA00022967"/>
    </source>
</evidence>
<evidence type="ECO:0000256" key="3">
    <source>
        <dbReference type="ARBA" id="ARBA00007523"/>
    </source>
</evidence>
<evidence type="ECO:0000259" key="16">
    <source>
        <dbReference type="SMART" id="SM00928"/>
    </source>
</evidence>
<evidence type="ECO:0000256" key="1">
    <source>
        <dbReference type="ARBA" id="ARBA00001917"/>
    </source>
</evidence>
<dbReference type="EMBL" id="AP019376">
    <property type="protein sequence ID" value="BBH89763.1"/>
    <property type="molecule type" value="Genomic_DNA"/>
</dbReference>
<dbReference type="InterPro" id="IPR037207">
    <property type="entry name" value="Nuop51_4Fe4S-bd_sf"/>
</dbReference>
<dbReference type="SUPFAM" id="SSF140490">
    <property type="entry name" value="Nqo1C-terminal domain-like"/>
    <property type="match status" value="1"/>
</dbReference>
<evidence type="ECO:0000256" key="12">
    <source>
        <dbReference type="ARBA" id="ARBA00023014"/>
    </source>
</evidence>
<dbReference type="Gene3D" id="3.40.50.11540">
    <property type="entry name" value="NADH-ubiquinone oxidoreductase 51kDa subunit"/>
    <property type="match status" value="1"/>
</dbReference>